<keyword evidence="2" id="KW-1133">Transmembrane helix</keyword>
<organism evidence="3 4">
    <name type="scientific">Veillonella magna</name>
    <dbReference type="NCBI Taxonomy" id="464322"/>
    <lineage>
        <taxon>Bacteria</taxon>
        <taxon>Bacillati</taxon>
        <taxon>Bacillota</taxon>
        <taxon>Negativicutes</taxon>
        <taxon>Veillonellales</taxon>
        <taxon>Veillonellaceae</taxon>
        <taxon>Veillonella</taxon>
    </lineage>
</organism>
<sequence length="394" mass="45693">MNTIVTRLLELAEGVTNKPSGKEEPHHNVADSIPNGDLVNPKCLYDHGTITIEEDVINRILRARLRNHWLFHSVTFEFEPNNKVYLGIITTLGNVINAEFTIEDLWFDDYSSGFEVKLNMADVDMGGFVLNTIVHLLGNWSLSLLGTFFNPFIIGNDGSGFRFEKKGIIRFDLSPDSEIRRLIPFPERPANSEGPILLTNAKTQQSVLQLEYYAFHEPVETYSMKDIPVKTSWVRSIDMAAALLLPIGVWISFVILHHYLPTETIEFSFSTYFLISLGILMISFIVMNIPRYIYMYFDNRKKWQSAFVHNNIKIQMRKLHRRIFIQQAALLNDGHEMDAKGQERIRDLLLQIRDKRFLAQRLKIADEDRDRKQKVKFIIAYIGCTLLEWMLLIH</sequence>
<evidence type="ECO:0000256" key="1">
    <source>
        <dbReference type="SAM" id="MobiDB-lite"/>
    </source>
</evidence>
<keyword evidence="4" id="KW-1185">Reference proteome</keyword>
<keyword evidence="2" id="KW-0472">Membrane</keyword>
<gene>
    <name evidence="3" type="ORF">H6A01_06145</name>
</gene>
<accession>A0ABS2GHK7</accession>
<evidence type="ECO:0000313" key="3">
    <source>
        <dbReference type="EMBL" id="MBM6912903.1"/>
    </source>
</evidence>
<feature type="transmembrane region" description="Helical" evidence="2">
    <location>
        <begin position="375"/>
        <end position="393"/>
    </location>
</feature>
<dbReference type="EMBL" id="JACJLA010000009">
    <property type="protein sequence ID" value="MBM6912903.1"/>
    <property type="molecule type" value="Genomic_DNA"/>
</dbReference>
<dbReference type="RefSeq" id="WP_205087918.1">
    <property type="nucleotide sequence ID" value="NZ_JACJLA010000009.1"/>
</dbReference>
<feature type="transmembrane region" description="Helical" evidence="2">
    <location>
        <begin position="272"/>
        <end position="294"/>
    </location>
</feature>
<evidence type="ECO:0000256" key="2">
    <source>
        <dbReference type="SAM" id="Phobius"/>
    </source>
</evidence>
<evidence type="ECO:0000313" key="4">
    <source>
        <dbReference type="Proteomes" id="UP000707138"/>
    </source>
</evidence>
<reference evidence="3 4" key="1">
    <citation type="journal article" date="2021" name="Sci. Rep.">
        <title>The distribution of antibiotic resistance genes in chicken gut microbiota commensals.</title>
        <authorList>
            <person name="Juricova H."/>
            <person name="Matiasovicova J."/>
            <person name="Kubasova T."/>
            <person name="Cejkova D."/>
            <person name="Rychlik I."/>
        </authorList>
    </citation>
    <scope>NUCLEOTIDE SEQUENCE [LARGE SCALE GENOMIC DNA]</scope>
    <source>
        <strain evidence="3 4">An537</strain>
    </source>
</reference>
<feature type="compositionally biased region" description="Basic and acidic residues" evidence="1">
    <location>
        <begin position="20"/>
        <end position="29"/>
    </location>
</feature>
<comment type="caution">
    <text evidence="3">The sequence shown here is derived from an EMBL/GenBank/DDBJ whole genome shotgun (WGS) entry which is preliminary data.</text>
</comment>
<name>A0ABS2GHK7_9FIRM</name>
<keyword evidence="2" id="KW-0812">Transmembrane</keyword>
<protein>
    <submittedName>
        <fullName evidence="3">Uncharacterized protein</fullName>
    </submittedName>
</protein>
<dbReference type="Proteomes" id="UP000707138">
    <property type="component" value="Unassembled WGS sequence"/>
</dbReference>
<feature type="region of interest" description="Disordered" evidence="1">
    <location>
        <begin position="15"/>
        <end position="34"/>
    </location>
</feature>
<proteinExistence type="predicted"/>
<feature type="transmembrane region" description="Helical" evidence="2">
    <location>
        <begin position="240"/>
        <end position="260"/>
    </location>
</feature>